<accession>A0ABQ0VF95</accession>
<reference evidence="4 5" key="1">
    <citation type="submission" date="2019-07" db="EMBL/GenBank/DDBJ databases">
        <title>Whole genome shotgun sequence of Enterococcus mundtii NBRC 100490.</title>
        <authorList>
            <person name="Hosoyama A."/>
            <person name="Uohara A."/>
            <person name="Ohji S."/>
            <person name="Ichikawa N."/>
        </authorList>
    </citation>
    <scope>NUCLEOTIDE SEQUENCE [LARGE SCALE GENOMIC DNA]</scope>
    <source>
        <strain evidence="4 5">NBRC 100490</strain>
    </source>
</reference>
<keyword evidence="5" id="KW-1185">Reference proteome</keyword>
<dbReference type="RefSeq" id="WP_071867736.1">
    <property type="nucleotide sequence ID" value="NZ_JAJVCP010000001.1"/>
</dbReference>
<evidence type="ECO:0000256" key="2">
    <source>
        <dbReference type="SAM" id="Phobius"/>
    </source>
</evidence>
<feature type="domain" description="CAAX prenyl protease 2/Lysostaphin resistance protein A-like" evidence="3">
    <location>
        <begin position="3"/>
        <end position="93"/>
    </location>
</feature>
<evidence type="ECO:0000256" key="1">
    <source>
        <dbReference type="ARBA" id="ARBA00009067"/>
    </source>
</evidence>
<sequence length="101" mass="11581">MMVLLFSVIVIAPIREELVYRYLFLSITDSNWLKLVYGLVSTGFFFYGHSFTYGGNLYAMTQVLFLTLATTYLYVKTNNILPAIMLHSSYNLFLLSLSIAQ</sequence>
<dbReference type="EMBL" id="BJWA01000022">
    <property type="protein sequence ID" value="GEL81332.1"/>
    <property type="molecule type" value="Genomic_DNA"/>
</dbReference>
<evidence type="ECO:0000313" key="5">
    <source>
        <dbReference type="Proteomes" id="UP000321175"/>
    </source>
</evidence>
<evidence type="ECO:0000313" key="4">
    <source>
        <dbReference type="EMBL" id="GEL81332.1"/>
    </source>
</evidence>
<gene>
    <name evidence="4" type="ORF">EMU01_24760</name>
</gene>
<dbReference type="Proteomes" id="UP000321175">
    <property type="component" value="Unassembled WGS sequence"/>
</dbReference>
<keyword evidence="2" id="KW-1133">Transmembrane helix</keyword>
<dbReference type="Pfam" id="PF02517">
    <property type="entry name" value="Rce1-like"/>
    <property type="match status" value="1"/>
</dbReference>
<dbReference type="InterPro" id="IPR003675">
    <property type="entry name" value="Rce1/LyrA-like_dom"/>
</dbReference>
<organism evidence="4 5">
    <name type="scientific">Enterococcus mundtii</name>
    <dbReference type="NCBI Taxonomy" id="53346"/>
    <lineage>
        <taxon>Bacteria</taxon>
        <taxon>Bacillati</taxon>
        <taxon>Bacillota</taxon>
        <taxon>Bacilli</taxon>
        <taxon>Lactobacillales</taxon>
        <taxon>Enterococcaceae</taxon>
        <taxon>Enterococcus</taxon>
    </lineage>
</organism>
<name>A0ABQ0VF95_ENTMU</name>
<comment type="caution">
    <text evidence="4">The sequence shown here is derived from an EMBL/GenBank/DDBJ whole genome shotgun (WGS) entry which is preliminary data.</text>
</comment>
<protein>
    <recommendedName>
        <fullName evidence="3">CAAX prenyl protease 2/Lysostaphin resistance protein A-like domain-containing protein</fullName>
    </recommendedName>
</protein>
<keyword evidence="2" id="KW-0472">Membrane</keyword>
<feature type="transmembrane region" description="Helical" evidence="2">
    <location>
        <begin position="32"/>
        <end position="48"/>
    </location>
</feature>
<comment type="similarity">
    <text evidence="1">Belongs to the UPF0177 family.</text>
</comment>
<evidence type="ECO:0000259" key="3">
    <source>
        <dbReference type="Pfam" id="PF02517"/>
    </source>
</evidence>
<keyword evidence="2" id="KW-0812">Transmembrane</keyword>
<proteinExistence type="inferred from homology"/>